<keyword evidence="4" id="KW-1185">Reference proteome</keyword>
<dbReference type="GO" id="GO:0004725">
    <property type="term" value="F:protein tyrosine phosphatase activity"/>
    <property type="evidence" value="ECO:0007669"/>
    <property type="project" value="InterPro"/>
</dbReference>
<dbReference type="EMBL" id="CAXITT010000298">
    <property type="protein sequence ID" value="CAL1538420.1"/>
    <property type="molecule type" value="Genomic_DNA"/>
</dbReference>
<protein>
    <recommendedName>
        <fullName evidence="5">Tyrosine-protein phosphatase domain-containing protein</fullName>
    </recommendedName>
</protein>
<dbReference type="PANTHER" id="PTHR19134">
    <property type="entry name" value="RECEPTOR-TYPE TYROSINE-PROTEIN PHOSPHATASE"/>
    <property type="match status" value="1"/>
</dbReference>
<dbReference type="Pfam" id="PF00102">
    <property type="entry name" value="Y_phosphatase"/>
    <property type="match status" value="1"/>
</dbReference>
<reference evidence="3 4" key="1">
    <citation type="submission" date="2024-04" db="EMBL/GenBank/DDBJ databases">
        <authorList>
            <consortium name="Genoscope - CEA"/>
            <person name="William W."/>
        </authorList>
    </citation>
    <scope>NUCLEOTIDE SEQUENCE [LARGE SCALE GENOMIC DNA]</scope>
</reference>
<dbReference type="InterPro" id="IPR000387">
    <property type="entry name" value="Tyr_Pase_dom"/>
</dbReference>
<dbReference type="AlphaFoldDB" id="A0AAV2I272"/>
<evidence type="ECO:0000313" key="4">
    <source>
        <dbReference type="Proteomes" id="UP001497497"/>
    </source>
</evidence>
<evidence type="ECO:0008006" key="5">
    <source>
        <dbReference type="Google" id="ProtNLM"/>
    </source>
</evidence>
<proteinExistence type="predicted"/>
<dbReference type="Proteomes" id="UP001497497">
    <property type="component" value="Unassembled WGS sequence"/>
</dbReference>
<organism evidence="3 4">
    <name type="scientific">Lymnaea stagnalis</name>
    <name type="common">Great pond snail</name>
    <name type="synonym">Helix stagnalis</name>
    <dbReference type="NCBI Taxonomy" id="6523"/>
    <lineage>
        <taxon>Eukaryota</taxon>
        <taxon>Metazoa</taxon>
        <taxon>Spiralia</taxon>
        <taxon>Lophotrochozoa</taxon>
        <taxon>Mollusca</taxon>
        <taxon>Gastropoda</taxon>
        <taxon>Heterobranchia</taxon>
        <taxon>Euthyneura</taxon>
        <taxon>Panpulmonata</taxon>
        <taxon>Hygrophila</taxon>
        <taxon>Lymnaeoidea</taxon>
        <taxon>Lymnaeidae</taxon>
        <taxon>Lymnaea</taxon>
    </lineage>
</organism>
<sequence>QILTQLPLTTTVIDFWRLVHQYNVHVIVSFELDAISKDPTIANYLSDNMDSSLFVMNRGPSKVSELWEEQVIRIKSRKSRSRSGEQVLTHIKCTFTALDPSKLLTFVKHLRTLLPKTSGRIVYTCRNGAEFSGLACALILLLDRLDNDQCLAVPLTVGALKSIRPQVIPTLTQYKILYQILDRYNETSSSYSNLGDHK</sequence>
<accession>A0AAV2I272</accession>
<evidence type="ECO:0000259" key="1">
    <source>
        <dbReference type="PROSITE" id="PS50055"/>
    </source>
</evidence>
<dbReference type="InterPro" id="IPR029021">
    <property type="entry name" value="Prot-tyrosine_phosphatase-like"/>
</dbReference>
<name>A0AAV2I272_LYMST</name>
<dbReference type="InterPro" id="IPR003595">
    <property type="entry name" value="Tyr_Pase_cat"/>
</dbReference>
<dbReference type="PROSITE" id="PS50055">
    <property type="entry name" value="TYR_PHOSPHATASE_PTP"/>
    <property type="match status" value="1"/>
</dbReference>
<feature type="non-terminal residue" evidence="3">
    <location>
        <position position="1"/>
    </location>
</feature>
<dbReference type="PROSITE" id="PS50056">
    <property type="entry name" value="TYR_PHOSPHATASE_2"/>
    <property type="match status" value="1"/>
</dbReference>
<dbReference type="Gene3D" id="3.90.190.10">
    <property type="entry name" value="Protein tyrosine phosphatase superfamily"/>
    <property type="match status" value="1"/>
</dbReference>
<dbReference type="InterPro" id="IPR050348">
    <property type="entry name" value="Protein-Tyr_Phosphatase"/>
</dbReference>
<dbReference type="InterPro" id="IPR000242">
    <property type="entry name" value="PTP_cat"/>
</dbReference>
<comment type="caution">
    <text evidence="3">The sequence shown here is derived from an EMBL/GenBank/DDBJ whole genome shotgun (WGS) entry which is preliminary data.</text>
</comment>
<gene>
    <name evidence="3" type="ORF">GSLYS_00012241001</name>
</gene>
<dbReference type="SUPFAM" id="SSF52799">
    <property type="entry name" value="(Phosphotyrosine protein) phosphatases II"/>
    <property type="match status" value="1"/>
</dbReference>
<dbReference type="SMART" id="SM00404">
    <property type="entry name" value="PTPc_motif"/>
    <property type="match status" value="1"/>
</dbReference>
<feature type="domain" description="Tyrosine specific protein phosphatases" evidence="2">
    <location>
        <begin position="104"/>
        <end position="175"/>
    </location>
</feature>
<evidence type="ECO:0000313" key="3">
    <source>
        <dbReference type="EMBL" id="CAL1538420.1"/>
    </source>
</evidence>
<dbReference type="PANTHER" id="PTHR19134:SF449">
    <property type="entry name" value="TYROSINE-PROTEIN PHOSPHATASE 1"/>
    <property type="match status" value="1"/>
</dbReference>
<feature type="non-terminal residue" evidence="3">
    <location>
        <position position="198"/>
    </location>
</feature>
<evidence type="ECO:0000259" key="2">
    <source>
        <dbReference type="PROSITE" id="PS50056"/>
    </source>
</evidence>
<feature type="domain" description="Tyrosine-protein phosphatase" evidence="1">
    <location>
        <begin position="1"/>
        <end position="184"/>
    </location>
</feature>